<dbReference type="NCBIfam" id="NF003079">
    <property type="entry name" value="PRK04005.1"/>
    <property type="match status" value="1"/>
</dbReference>
<organism evidence="6 7">
    <name type="scientific">Methanoplanus endosymbiosus</name>
    <dbReference type="NCBI Taxonomy" id="33865"/>
    <lineage>
        <taxon>Archaea</taxon>
        <taxon>Methanobacteriati</taxon>
        <taxon>Methanobacteriota</taxon>
        <taxon>Stenosarchaea group</taxon>
        <taxon>Methanomicrobia</taxon>
        <taxon>Methanomicrobiales</taxon>
        <taxon>Methanomicrobiaceae</taxon>
        <taxon>Methanoplanus</taxon>
    </lineage>
</organism>
<keyword evidence="3 4" id="KW-0687">Ribonucleoprotein</keyword>
<dbReference type="PANTHER" id="PTHR10934:SF2">
    <property type="entry name" value="LARGE RIBOSOMAL SUBUNIT PROTEIN EL18"/>
    <property type="match status" value="1"/>
</dbReference>
<evidence type="ECO:0000313" key="6">
    <source>
        <dbReference type="EMBL" id="UUX93452.1"/>
    </source>
</evidence>
<dbReference type="GO" id="GO:0003735">
    <property type="term" value="F:structural constituent of ribosome"/>
    <property type="evidence" value="ECO:0007669"/>
    <property type="project" value="InterPro"/>
</dbReference>
<keyword evidence="2 4" id="KW-0689">Ribosomal protein</keyword>
<dbReference type="InterPro" id="IPR022947">
    <property type="entry name" value="Ribosomal_eL18_arc"/>
</dbReference>
<dbReference type="KEGG" id="mend:L6E24_04835"/>
<dbReference type="InterPro" id="IPR036227">
    <property type="entry name" value="Ribosomal_uL15/eL18_sf"/>
</dbReference>
<dbReference type="SUPFAM" id="SSF52080">
    <property type="entry name" value="Ribosomal proteins L15p and L18e"/>
    <property type="match status" value="1"/>
</dbReference>
<dbReference type="Proteomes" id="UP001060368">
    <property type="component" value="Chromosome"/>
</dbReference>
<sequence length="120" mass="12938">MKIATKTNPRYSALVATLKDASRTNDAGVWREIAKRLEAPSRNHAEVNLNKISRYAREGETVIVPGKVLGSGVLSSGVTVAALNFSESAIDKIKNANGTCMTIEDLVKSNPEGKSVRILR</sequence>
<dbReference type="GO" id="GO:0022625">
    <property type="term" value="C:cytosolic large ribosomal subunit"/>
    <property type="evidence" value="ECO:0007669"/>
    <property type="project" value="TreeGrafter"/>
</dbReference>
<dbReference type="Pfam" id="PF17135">
    <property type="entry name" value="Ribosomal_L18"/>
    <property type="match status" value="1"/>
</dbReference>
<dbReference type="InterPro" id="IPR000039">
    <property type="entry name" value="Ribosomal_eL18"/>
</dbReference>
<evidence type="ECO:0000259" key="5">
    <source>
        <dbReference type="Pfam" id="PF17135"/>
    </source>
</evidence>
<proteinExistence type="inferred from homology"/>
<evidence type="ECO:0000256" key="3">
    <source>
        <dbReference type="ARBA" id="ARBA00023274"/>
    </source>
</evidence>
<dbReference type="PANTHER" id="PTHR10934">
    <property type="entry name" value="60S RIBOSOMAL PROTEIN L18"/>
    <property type="match status" value="1"/>
</dbReference>
<dbReference type="InterPro" id="IPR021132">
    <property type="entry name" value="Ribosomal_eL18/eL18-A/B/_CS"/>
</dbReference>
<dbReference type="GeneID" id="74306997"/>
<accession>A0A9E7PQB7</accession>
<dbReference type="HAMAP" id="MF_00329">
    <property type="entry name" value="Ribosomal_eL18"/>
    <property type="match status" value="1"/>
</dbReference>
<evidence type="ECO:0000256" key="1">
    <source>
        <dbReference type="ARBA" id="ARBA00006815"/>
    </source>
</evidence>
<evidence type="ECO:0000256" key="4">
    <source>
        <dbReference type="HAMAP-Rule" id="MF_00329"/>
    </source>
</evidence>
<name>A0A9E7PQB7_9EURY</name>
<dbReference type="GO" id="GO:0003723">
    <property type="term" value="F:RNA binding"/>
    <property type="evidence" value="ECO:0007669"/>
    <property type="project" value="TreeGrafter"/>
</dbReference>
<reference evidence="6" key="1">
    <citation type="submission" date="2022-04" db="EMBL/GenBank/DDBJ databases">
        <title>Complete genome of Methanoplanus endosymbiosus DSM 3599.</title>
        <authorList>
            <person name="Chen S.-C."/>
            <person name="You Y.-T."/>
            <person name="Zhou Y.-Z."/>
            <person name="Lai M.-C."/>
        </authorList>
    </citation>
    <scope>NUCLEOTIDE SEQUENCE</scope>
    <source>
        <strain evidence="6">DSM 3599</strain>
    </source>
</reference>
<dbReference type="EMBL" id="CP096115">
    <property type="protein sequence ID" value="UUX93452.1"/>
    <property type="molecule type" value="Genomic_DNA"/>
</dbReference>
<dbReference type="InterPro" id="IPR021131">
    <property type="entry name" value="Ribosomal_uL15/eL18"/>
</dbReference>
<dbReference type="GO" id="GO:0006412">
    <property type="term" value="P:translation"/>
    <property type="evidence" value="ECO:0007669"/>
    <property type="project" value="UniProtKB-UniRule"/>
</dbReference>
<keyword evidence="7" id="KW-1185">Reference proteome</keyword>
<dbReference type="AlphaFoldDB" id="A0A9E7PQB7"/>
<evidence type="ECO:0000256" key="2">
    <source>
        <dbReference type="ARBA" id="ARBA00022980"/>
    </source>
</evidence>
<feature type="domain" description="Large ribosomal subunit protein uL15/eL18" evidence="5">
    <location>
        <begin position="7"/>
        <end position="120"/>
    </location>
</feature>
<dbReference type="Gene3D" id="3.100.10.10">
    <property type="match status" value="1"/>
</dbReference>
<gene>
    <name evidence="4" type="primary">rpl18e</name>
    <name evidence="6" type="ORF">L6E24_04835</name>
</gene>
<comment type="similarity">
    <text evidence="1 4">Belongs to the eukaryotic ribosomal protein eL18 family.</text>
</comment>
<evidence type="ECO:0000313" key="7">
    <source>
        <dbReference type="Proteomes" id="UP001060368"/>
    </source>
</evidence>
<protein>
    <recommendedName>
        <fullName evidence="4">Large ribosomal subunit protein eL18</fullName>
    </recommendedName>
</protein>
<dbReference type="PROSITE" id="PS01106">
    <property type="entry name" value="RIBOSOMAL_L18E"/>
    <property type="match status" value="1"/>
</dbReference>
<dbReference type="RefSeq" id="WP_257743589.1">
    <property type="nucleotide sequence ID" value="NZ_CP096115.1"/>
</dbReference>